<keyword evidence="1" id="KW-0472">Membrane</keyword>
<accession>A0A2G5PDG0</accession>
<evidence type="ECO:0000256" key="1">
    <source>
        <dbReference type="SAM" id="Phobius"/>
    </source>
</evidence>
<comment type="caution">
    <text evidence="2">The sequence shown here is derived from an EMBL/GenBank/DDBJ whole genome shotgun (WGS) entry which is preliminary data.</text>
</comment>
<gene>
    <name evidence="2" type="ORF">CQY22_007830</name>
</gene>
<dbReference type="AlphaFoldDB" id="A0A2G5PDG0"/>
<organism evidence="2 3">
    <name type="scientific">Mycolicibacterium brumae</name>
    <dbReference type="NCBI Taxonomy" id="85968"/>
    <lineage>
        <taxon>Bacteria</taxon>
        <taxon>Bacillati</taxon>
        <taxon>Actinomycetota</taxon>
        <taxon>Actinomycetes</taxon>
        <taxon>Mycobacteriales</taxon>
        <taxon>Mycobacteriaceae</taxon>
        <taxon>Mycolicibacterium</taxon>
    </lineage>
</organism>
<dbReference type="RefSeq" id="WP_090590617.1">
    <property type="nucleotide sequence ID" value="NZ_CP104302.1"/>
</dbReference>
<evidence type="ECO:0000313" key="2">
    <source>
        <dbReference type="EMBL" id="PIB75944.1"/>
    </source>
</evidence>
<proteinExistence type="predicted"/>
<evidence type="ECO:0000313" key="3">
    <source>
        <dbReference type="Proteomes" id="UP000230551"/>
    </source>
</evidence>
<sequence length="159" mass="17456">MSWGEVVLAASTVVVPGAIGAGATLAVQRLANRAQSAHSRANRRMQKQAELREAIHEFLDAVQEAESFADPASVTGSDRADSAARRSVRNTLLHRMWFRKRALEVVAGDELEMAAETLTVTMRDVMFGNLPEGQDMWECLDGPRTAFLRSAHAALYDED</sequence>
<keyword evidence="1" id="KW-0812">Transmembrane</keyword>
<reference evidence="2 3" key="1">
    <citation type="journal article" date="2017" name="Infect. Genet. Evol.">
        <title>The new phylogeny of the genus Mycobacterium: The old and the news.</title>
        <authorList>
            <person name="Tortoli E."/>
            <person name="Fedrizzi T."/>
            <person name="Meehan C.J."/>
            <person name="Trovato A."/>
            <person name="Grottola A."/>
            <person name="Giacobazzi E."/>
            <person name="Serpini G.F."/>
            <person name="Tagliazucchi S."/>
            <person name="Fabio A."/>
            <person name="Bettua C."/>
            <person name="Bertorelli R."/>
            <person name="Frascaro F."/>
            <person name="De Sanctis V."/>
            <person name="Pecorari M."/>
            <person name="Jousson O."/>
            <person name="Segata N."/>
            <person name="Cirillo D.M."/>
        </authorList>
    </citation>
    <scope>NUCLEOTIDE SEQUENCE [LARGE SCALE GENOMIC DNA]</scope>
    <source>
        <strain evidence="2 3">CIP1034565</strain>
    </source>
</reference>
<dbReference type="Proteomes" id="UP000230551">
    <property type="component" value="Unassembled WGS sequence"/>
</dbReference>
<feature type="transmembrane region" description="Helical" evidence="1">
    <location>
        <begin position="6"/>
        <end position="27"/>
    </location>
</feature>
<dbReference type="EMBL" id="PDCN02000007">
    <property type="protein sequence ID" value="PIB75944.1"/>
    <property type="molecule type" value="Genomic_DNA"/>
</dbReference>
<dbReference type="OrthoDB" id="4761612at2"/>
<name>A0A2G5PDG0_9MYCO</name>
<keyword evidence="1" id="KW-1133">Transmembrane helix</keyword>
<protein>
    <submittedName>
        <fullName evidence="2">Uncharacterized protein</fullName>
    </submittedName>
</protein>
<keyword evidence="3" id="KW-1185">Reference proteome</keyword>